<dbReference type="InterPro" id="IPR039223">
    <property type="entry name" value="AATF/Bfr2"/>
</dbReference>
<dbReference type="Pfam" id="PF13339">
    <property type="entry name" value="AATF-Che1"/>
    <property type="match status" value="1"/>
</dbReference>
<proteinExistence type="inferred from homology"/>
<evidence type="ECO:0000313" key="5">
    <source>
        <dbReference type="Proteomes" id="UP000694843"/>
    </source>
</evidence>
<reference evidence="6" key="1">
    <citation type="submission" date="2025-08" db="UniProtKB">
        <authorList>
            <consortium name="RefSeq"/>
        </authorList>
    </citation>
    <scope>IDENTIFICATION</scope>
    <source>
        <tissue evidence="6">Whole organism</tissue>
    </source>
</reference>
<feature type="compositionally biased region" description="Polar residues" evidence="2">
    <location>
        <begin position="631"/>
        <end position="651"/>
    </location>
</feature>
<evidence type="ECO:0000256" key="2">
    <source>
        <dbReference type="SAM" id="MobiDB-lite"/>
    </source>
</evidence>
<feature type="domain" description="AATF leucine zipper-containing" evidence="4">
    <location>
        <begin position="259"/>
        <end position="439"/>
    </location>
</feature>
<name>A0A8B7N9T7_HYAAZ</name>
<dbReference type="Proteomes" id="UP000694843">
    <property type="component" value="Unplaced"/>
</dbReference>
<dbReference type="Pfam" id="PF08164">
    <property type="entry name" value="TRAUB"/>
    <property type="match status" value="1"/>
</dbReference>
<dbReference type="OMA" id="INFMAPN"/>
<dbReference type="InterPro" id="IPR025160">
    <property type="entry name" value="AATF"/>
</dbReference>
<dbReference type="PANTHER" id="PTHR15565">
    <property type="entry name" value="AATF PROTEIN APOPTOSIS ANTAGONIZING TRANSCRIPTION FACTOR"/>
    <property type="match status" value="1"/>
</dbReference>
<feature type="compositionally biased region" description="Basic and acidic residues" evidence="2">
    <location>
        <begin position="374"/>
        <end position="383"/>
    </location>
</feature>
<feature type="compositionally biased region" description="Acidic residues" evidence="2">
    <location>
        <begin position="154"/>
        <end position="181"/>
    </location>
</feature>
<dbReference type="PANTHER" id="PTHR15565:SF0">
    <property type="entry name" value="PROTEIN AATF"/>
    <property type="match status" value="1"/>
</dbReference>
<evidence type="ECO:0000313" key="6">
    <source>
        <dbReference type="RefSeq" id="XP_018010178.1"/>
    </source>
</evidence>
<dbReference type="KEGG" id="hazt:108667649"/>
<feature type="compositionally biased region" description="Polar residues" evidence="2">
    <location>
        <begin position="344"/>
        <end position="355"/>
    </location>
</feature>
<dbReference type="RefSeq" id="XP_018010178.1">
    <property type="nucleotide sequence ID" value="XM_018154689.2"/>
</dbReference>
<accession>A0A8B7N9T7</accession>
<organism evidence="5 6">
    <name type="scientific">Hyalella azteca</name>
    <name type="common">Amphipod</name>
    <dbReference type="NCBI Taxonomy" id="294128"/>
    <lineage>
        <taxon>Eukaryota</taxon>
        <taxon>Metazoa</taxon>
        <taxon>Ecdysozoa</taxon>
        <taxon>Arthropoda</taxon>
        <taxon>Crustacea</taxon>
        <taxon>Multicrustacea</taxon>
        <taxon>Malacostraca</taxon>
        <taxon>Eumalacostraca</taxon>
        <taxon>Peracarida</taxon>
        <taxon>Amphipoda</taxon>
        <taxon>Senticaudata</taxon>
        <taxon>Talitrida</taxon>
        <taxon>Talitroidea</taxon>
        <taxon>Hyalellidae</taxon>
        <taxon>Hyalella</taxon>
    </lineage>
</organism>
<sequence>MGSKIVESLKGSEGVAGAGVRGVSSLRARNARRLADDDQNYQDKKVRRADLEEGSHGDDGYDPSLAKYFLLEDSEDDLDAEQNESISKKCTSKKKSSSTSKSKKLRTANKVSDGSSNEDEDEFDESSEEGFEGNEVEESTSFTFTDGDHSQYADDPDDDEELDSSNGEDENTDDDDEDDESMAINGSDVSCSDDSEAMAEAARLKSRKKKLLKRRNKSSEIDNNSEDESEPDSDSGVVDDEEEEDITAVKAENVSEEQRKASAVSKQFDLYDKLFESRILMQKVVSSSHQLPQPDVYASFNSITGYEGERYHKNLRAAIEASQKLMDSLLRLQESLLLATPDTSTVLTDGSTTAPASKALDDDEEITSSEDEDKDKQDKKKTCDGPSVTKSTIASKSLLGEKRKRADKDILEDVEATLAKRHCNLRPYRNRVVAYWDERTKLLQAHGKSSSRKGGSFEAFEENFSVMVTRLLNDRDKVLKRTQLRSANRGNYATPLGGVERKPRVEMDPELDIPKVEESGVLFQRYDPEIYDDTDFYSFALEQVIKMKMLRGTSSLTTAQFLDFTDKLRKKNKKIVDTKRSKGRKLKYDVHSALLQFLAPRGAPEMEDDAIDIVVASLFGGQKNNAAFGGQKNNAAKPQPSSAASNTRERD</sequence>
<dbReference type="GeneID" id="108667649"/>
<feature type="compositionally biased region" description="Basic residues" evidence="2">
    <location>
        <begin position="90"/>
        <end position="107"/>
    </location>
</feature>
<evidence type="ECO:0000259" key="3">
    <source>
        <dbReference type="Pfam" id="PF08164"/>
    </source>
</evidence>
<dbReference type="InterPro" id="IPR012617">
    <property type="entry name" value="AATF_C"/>
</dbReference>
<keyword evidence="5" id="KW-1185">Reference proteome</keyword>
<feature type="region of interest" description="Disordered" evidence="2">
    <location>
        <begin position="1"/>
        <end position="262"/>
    </location>
</feature>
<feature type="compositionally biased region" description="Acidic residues" evidence="2">
    <location>
        <begin position="361"/>
        <end position="373"/>
    </location>
</feature>
<dbReference type="AlphaFoldDB" id="A0A8B7N9T7"/>
<feature type="compositionally biased region" description="Acidic residues" evidence="2">
    <location>
        <begin position="116"/>
        <end position="138"/>
    </location>
</feature>
<dbReference type="OrthoDB" id="5783963at2759"/>
<feature type="region of interest" description="Disordered" evidence="2">
    <location>
        <begin position="627"/>
        <end position="651"/>
    </location>
</feature>
<comment type="similarity">
    <text evidence="1">Belongs to the AATF family.</text>
</comment>
<gene>
    <name evidence="6" type="primary">LOC108667649</name>
</gene>
<evidence type="ECO:0000259" key="4">
    <source>
        <dbReference type="Pfam" id="PF13339"/>
    </source>
</evidence>
<dbReference type="GO" id="GO:0005730">
    <property type="term" value="C:nucleolus"/>
    <property type="evidence" value="ECO:0007669"/>
    <property type="project" value="TreeGrafter"/>
</dbReference>
<feature type="compositionally biased region" description="Acidic residues" evidence="2">
    <location>
        <begin position="72"/>
        <end position="82"/>
    </location>
</feature>
<evidence type="ECO:0000256" key="1">
    <source>
        <dbReference type="ARBA" id="ARBA00008966"/>
    </source>
</evidence>
<feature type="domain" description="Apoptosis-antagonizing transcription factor C-terminal" evidence="3">
    <location>
        <begin position="539"/>
        <end position="619"/>
    </location>
</feature>
<feature type="compositionally biased region" description="Basic and acidic residues" evidence="2">
    <location>
        <begin position="33"/>
        <end position="59"/>
    </location>
</feature>
<dbReference type="GO" id="GO:0006357">
    <property type="term" value="P:regulation of transcription by RNA polymerase II"/>
    <property type="evidence" value="ECO:0007669"/>
    <property type="project" value="TreeGrafter"/>
</dbReference>
<feature type="region of interest" description="Disordered" evidence="2">
    <location>
        <begin position="344"/>
        <end position="388"/>
    </location>
</feature>
<feature type="compositionally biased region" description="Basic residues" evidence="2">
    <location>
        <begin position="204"/>
        <end position="216"/>
    </location>
</feature>
<protein>
    <submittedName>
        <fullName evidence="6">Protein AATF</fullName>
    </submittedName>
</protein>
<feature type="compositionally biased region" description="Acidic residues" evidence="2">
    <location>
        <begin position="223"/>
        <end position="246"/>
    </location>
</feature>